<name>A0ABM1BVM7_LIMPO</name>
<dbReference type="InterPro" id="IPR004331">
    <property type="entry name" value="SPX_dom"/>
</dbReference>
<proteinExistence type="predicted"/>
<dbReference type="GeneID" id="106473424"/>
<evidence type="ECO:0000259" key="1">
    <source>
        <dbReference type="PROSITE" id="PS51382"/>
    </source>
</evidence>
<dbReference type="Proteomes" id="UP000694941">
    <property type="component" value="Unplaced"/>
</dbReference>
<reference evidence="3" key="1">
    <citation type="submission" date="2025-08" db="UniProtKB">
        <authorList>
            <consortium name="RefSeq"/>
        </authorList>
    </citation>
    <scope>IDENTIFICATION</scope>
    <source>
        <tissue evidence="3">Muscle</tissue>
    </source>
</reference>
<dbReference type="RefSeq" id="XP_013789558.1">
    <property type="nucleotide sequence ID" value="XM_013934104.2"/>
</dbReference>
<dbReference type="PANTHER" id="PTHR10783">
    <property type="entry name" value="XENOTROPIC AND POLYTROPIC RETROVIRUS RECEPTOR 1-RELATED"/>
    <property type="match status" value="1"/>
</dbReference>
<gene>
    <name evidence="3" type="primary">LOC106473424</name>
</gene>
<protein>
    <submittedName>
        <fullName evidence="3">Xenotropic and polytropic retrovirus receptor 1 homolog</fullName>
    </submittedName>
</protein>
<sequence length="108" mass="12718">MKFAEHLSAHITPEWRKQYITYEEMKVMLYAAMETAPSAEIVEQREITRYLAMFDEEFFHYCDKELAKINTFFSEKLAEGTRKFGNLKTELNNALRVAGIKNKTEGKR</sequence>
<keyword evidence="3" id="KW-0675">Receptor</keyword>
<keyword evidence="2" id="KW-1185">Reference proteome</keyword>
<accession>A0ABM1BVM7</accession>
<evidence type="ECO:0000313" key="2">
    <source>
        <dbReference type="Proteomes" id="UP000694941"/>
    </source>
</evidence>
<organism evidence="2 3">
    <name type="scientific">Limulus polyphemus</name>
    <name type="common">Atlantic horseshoe crab</name>
    <dbReference type="NCBI Taxonomy" id="6850"/>
    <lineage>
        <taxon>Eukaryota</taxon>
        <taxon>Metazoa</taxon>
        <taxon>Ecdysozoa</taxon>
        <taxon>Arthropoda</taxon>
        <taxon>Chelicerata</taxon>
        <taxon>Merostomata</taxon>
        <taxon>Xiphosura</taxon>
        <taxon>Limulidae</taxon>
        <taxon>Limulus</taxon>
    </lineage>
</organism>
<dbReference type="PROSITE" id="PS51382">
    <property type="entry name" value="SPX"/>
    <property type="match status" value="1"/>
</dbReference>
<feature type="domain" description="SPX" evidence="1">
    <location>
        <begin position="1"/>
        <end position="108"/>
    </location>
</feature>
<dbReference type="PANTHER" id="PTHR10783:SF103">
    <property type="entry name" value="SOLUTE CARRIER FAMILY 53 MEMBER 1"/>
    <property type="match status" value="1"/>
</dbReference>
<dbReference type="Pfam" id="PF03105">
    <property type="entry name" value="SPX"/>
    <property type="match status" value="2"/>
</dbReference>
<evidence type="ECO:0000313" key="3">
    <source>
        <dbReference type="RefSeq" id="XP_013789558.1"/>
    </source>
</evidence>